<dbReference type="Gene3D" id="3.30.565.10">
    <property type="entry name" value="Histidine kinase-like ATPase, C-terminal domain"/>
    <property type="match status" value="1"/>
</dbReference>
<comment type="subcellular location">
    <subcellularLocation>
        <location evidence="2">Cell membrane</location>
        <topology evidence="2">Multi-pass membrane protein</topology>
    </subcellularLocation>
</comment>
<evidence type="ECO:0000256" key="15">
    <source>
        <dbReference type="SAM" id="Phobius"/>
    </source>
</evidence>
<feature type="transmembrane region" description="Helical" evidence="15">
    <location>
        <begin position="12"/>
        <end position="36"/>
    </location>
</feature>
<organism evidence="19 20">
    <name type="scientific">Treponema primitia (strain ATCC BAA-887 / DSM 12427 / ZAS-2)</name>
    <dbReference type="NCBI Taxonomy" id="545694"/>
    <lineage>
        <taxon>Bacteria</taxon>
        <taxon>Pseudomonadati</taxon>
        <taxon>Spirochaetota</taxon>
        <taxon>Spirochaetia</taxon>
        <taxon>Spirochaetales</taxon>
        <taxon>Treponemataceae</taxon>
        <taxon>Treponema</taxon>
    </lineage>
</organism>
<dbReference type="Pfam" id="PF00512">
    <property type="entry name" value="HisKA"/>
    <property type="match status" value="1"/>
</dbReference>
<evidence type="ECO:0000313" key="20">
    <source>
        <dbReference type="Proteomes" id="UP000009223"/>
    </source>
</evidence>
<evidence type="ECO:0000256" key="10">
    <source>
        <dbReference type="ARBA" id="ARBA00023012"/>
    </source>
</evidence>
<evidence type="ECO:0000313" key="19">
    <source>
        <dbReference type="EMBL" id="AEF85024.1"/>
    </source>
</evidence>
<dbReference type="InterPro" id="IPR005467">
    <property type="entry name" value="His_kinase_dom"/>
</dbReference>
<dbReference type="Pfam" id="PF02518">
    <property type="entry name" value="HATPase_c"/>
    <property type="match status" value="1"/>
</dbReference>
<evidence type="ECO:0000256" key="13">
    <source>
        <dbReference type="PROSITE-ProRule" id="PRU00169"/>
    </source>
</evidence>
<keyword evidence="10" id="KW-0902">Two-component regulatory system</keyword>
<dbReference type="SMART" id="SM00388">
    <property type="entry name" value="HisKA"/>
    <property type="match status" value="1"/>
</dbReference>
<gene>
    <name evidence="19" type="ordered locus">TREPR_2068</name>
</gene>
<dbReference type="Gene3D" id="1.10.287.130">
    <property type="match status" value="1"/>
</dbReference>
<dbReference type="PRINTS" id="PR00344">
    <property type="entry name" value="BCTRLSENSOR"/>
</dbReference>
<evidence type="ECO:0000256" key="7">
    <source>
        <dbReference type="ARBA" id="ARBA00022741"/>
    </source>
</evidence>
<dbReference type="eggNOG" id="COG2205">
    <property type="taxonomic scope" value="Bacteria"/>
</dbReference>
<dbReference type="SMART" id="SM00448">
    <property type="entry name" value="REC"/>
    <property type="match status" value="1"/>
</dbReference>
<dbReference type="Proteomes" id="UP000009223">
    <property type="component" value="Chromosome"/>
</dbReference>
<evidence type="ECO:0000256" key="6">
    <source>
        <dbReference type="ARBA" id="ARBA00022692"/>
    </source>
</evidence>
<comment type="catalytic activity">
    <reaction evidence="1">
        <text>ATP + protein L-histidine = ADP + protein N-phospho-L-histidine.</text>
        <dbReference type="EC" id="2.7.13.3"/>
    </reaction>
</comment>
<evidence type="ECO:0000256" key="1">
    <source>
        <dbReference type="ARBA" id="ARBA00000085"/>
    </source>
</evidence>
<keyword evidence="14" id="KW-0175">Coiled coil</keyword>
<dbReference type="EC" id="2.7.13.3" evidence="3"/>
<name>F5YJS0_TREPZ</name>
<dbReference type="SMART" id="SM00387">
    <property type="entry name" value="HATPase_c"/>
    <property type="match status" value="1"/>
</dbReference>
<feature type="domain" description="Response regulatory" evidence="17">
    <location>
        <begin position="500"/>
        <end position="625"/>
    </location>
</feature>
<keyword evidence="19" id="KW-0418">Kinase</keyword>
<dbReference type="PANTHER" id="PTHR45339:SF1">
    <property type="entry name" value="HYBRID SIGNAL TRANSDUCTION HISTIDINE KINASE J"/>
    <property type="match status" value="1"/>
</dbReference>
<evidence type="ECO:0000256" key="12">
    <source>
        <dbReference type="PROSITE-ProRule" id="PRU00110"/>
    </source>
</evidence>
<dbReference type="InterPro" id="IPR008207">
    <property type="entry name" value="Sig_transdc_His_kin_Hpt_dom"/>
</dbReference>
<evidence type="ECO:0000259" key="18">
    <source>
        <dbReference type="PROSITE" id="PS50894"/>
    </source>
</evidence>
<keyword evidence="5 13" id="KW-0597">Phosphoprotein</keyword>
<keyword evidence="4" id="KW-1003">Cell membrane</keyword>
<evidence type="ECO:0000256" key="3">
    <source>
        <dbReference type="ARBA" id="ARBA00012438"/>
    </source>
</evidence>
<dbReference type="SUPFAM" id="SSF52172">
    <property type="entry name" value="CheY-like"/>
    <property type="match status" value="1"/>
</dbReference>
<dbReference type="PROSITE" id="PS50109">
    <property type="entry name" value="HIS_KIN"/>
    <property type="match status" value="1"/>
</dbReference>
<accession>F5YJS0</accession>
<dbReference type="CDD" id="cd17546">
    <property type="entry name" value="REC_hyHK_CKI1_RcsC-like"/>
    <property type="match status" value="1"/>
</dbReference>
<dbReference type="GO" id="GO:0005524">
    <property type="term" value="F:ATP binding"/>
    <property type="evidence" value="ECO:0007669"/>
    <property type="project" value="UniProtKB-KW"/>
</dbReference>
<protein>
    <recommendedName>
        <fullName evidence="3">histidine kinase</fullName>
        <ecNumber evidence="3">2.7.13.3</ecNumber>
    </recommendedName>
</protein>
<proteinExistence type="predicted"/>
<evidence type="ECO:0000259" key="17">
    <source>
        <dbReference type="PROSITE" id="PS50110"/>
    </source>
</evidence>
<evidence type="ECO:0000256" key="2">
    <source>
        <dbReference type="ARBA" id="ARBA00004651"/>
    </source>
</evidence>
<dbReference type="RefSeq" id="WP_015708098.1">
    <property type="nucleotide sequence ID" value="NC_015578.1"/>
</dbReference>
<reference evidence="20" key="1">
    <citation type="submission" date="2009-12" db="EMBL/GenBank/DDBJ databases">
        <title>Complete sequence of Treponema primitia strain ZAS-2.</title>
        <authorList>
            <person name="Tetu S.G."/>
            <person name="Matson E."/>
            <person name="Ren Q."/>
            <person name="Seshadri R."/>
            <person name="Elbourne L."/>
            <person name="Hassan K.A."/>
            <person name="Durkin A."/>
            <person name="Radune D."/>
            <person name="Mohamoud Y."/>
            <person name="Shay R."/>
            <person name="Jin S."/>
            <person name="Zhang X."/>
            <person name="Lucey K."/>
            <person name="Ballor N.R."/>
            <person name="Ottesen E."/>
            <person name="Rosenthal R."/>
            <person name="Allen A."/>
            <person name="Leadbetter J.R."/>
            <person name="Paulsen I.T."/>
        </authorList>
    </citation>
    <scope>NUCLEOTIDE SEQUENCE [LARGE SCALE GENOMIC DNA]</scope>
    <source>
        <strain evidence="20">ATCC BAA-887 / DSM 12427 / ZAS-2</strain>
    </source>
</reference>
<keyword evidence="11 15" id="KW-0472">Membrane</keyword>
<evidence type="ECO:0000259" key="16">
    <source>
        <dbReference type="PROSITE" id="PS50109"/>
    </source>
</evidence>
<keyword evidence="20" id="KW-1185">Reference proteome</keyword>
<feature type="domain" description="Histidine kinase" evidence="16">
    <location>
        <begin position="253"/>
        <end position="473"/>
    </location>
</feature>
<dbReference type="InterPro" id="IPR004358">
    <property type="entry name" value="Sig_transdc_His_kin-like_C"/>
</dbReference>
<dbReference type="HOGENOM" id="CLU_000445_114_21_12"/>
<dbReference type="InterPro" id="IPR003661">
    <property type="entry name" value="HisK_dim/P_dom"/>
</dbReference>
<dbReference type="FunFam" id="3.30.565.10:FF:000010">
    <property type="entry name" value="Sensor histidine kinase RcsC"/>
    <property type="match status" value="1"/>
</dbReference>
<keyword evidence="9 15" id="KW-1133">Transmembrane helix</keyword>
<keyword evidence="8" id="KW-0067">ATP-binding</keyword>
<dbReference type="Pfam" id="PF00072">
    <property type="entry name" value="Response_reg"/>
    <property type="match status" value="1"/>
</dbReference>
<dbReference type="OrthoDB" id="6192248at2"/>
<feature type="domain" description="HPt" evidence="18">
    <location>
        <begin position="665"/>
        <end position="762"/>
    </location>
</feature>
<dbReference type="EMBL" id="CP001843">
    <property type="protein sequence ID" value="AEF85024.1"/>
    <property type="molecule type" value="Genomic_DNA"/>
</dbReference>
<dbReference type="Gene3D" id="3.40.50.2300">
    <property type="match status" value="1"/>
</dbReference>
<dbReference type="STRING" id="545694.TREPR_2068"/>
<dbReference type="SUPFAM" id="SSF47226">
    <property type="entry name" value="Histidine-containing phosphotransfer domain, HPT domain"/>
    <property type="match status" value="1"/>
</dbReference>
<dbReference type="KEGG" id="tpi:TREPR_2068"/>
<dbReference type="AlphaFoldDB" id="F5YJS0"/>
<dbReference type="CDD" id="cd16922">
    <property type="entry name" value="HATPase_EvgS-ArcB-TorS-like"/>
    <property type="match status" value="1"/>
</dbReference>
<evidence type="ECO:0000256" key="11">
    <source>
        <dbReference type="ARBA" id="ARBA00023136"/>
    </source>
</evidence>
<feature type="modified residue" description="Phosphohistidine" evidence="12">
    <location>
        <position position="704"/>
    </location>
</feature>
<evidence type="ECO:0000256" key="9">
    <source>
        <dbReference type="ARBA" id="ARBA00022989"/>
    </source>
</evidence>
<dbReference type="Pfam" id="PF01627">
    <property type="entry name" value="Hpt"/>
    <property type="match status" value="1"/>
</dbReference>
<evidence type="ECO:0000256" key="8">
    <source>
        <dbReference type="ARBA" id="ARBA00022840"/>
    </source>
</evidence>
<dbReference type="InterPro" id="IPR011006">
    <property type="entry name" value="CheY-like_superfamily"/>
</dbReference>
<dbReference type="PANTHER" id="PTHR45339">
    <property type="entry name" value="HYBRID SIGNAL TRANSDUCTION HISTIDINE KINASE J"/>
    <property type="match status" value="1"/>
</dbReference>
<dbReference type="InterPro" id="IPR001789">
    <property type="entry name" value="Sig_transdc_resp-reg_receiver"/>
</dbReference>
<dbReference type="InterPro" id="IPR036890">
    <property type="entry name" value="HATPase_C_sf"/>
</dbReference>
<evidence type="ECO:0000256" key="14">
    <source>
        <dbReference type="SAM" id="Coils"/>
    </source>
</evidence>
<dbReference type="InterPro" id="IPR036641">
    <property type="entry name" value="HPT_dom_sf"/>
</dbReference>
<dbReference type="CDD" id="cd00082">
    <property type="entry name" value="HisKA"/>
    <property type="match status" value="1"/>
</dbReference>
<dbReference type="SUPFAM" id="SSF55874">
    <property type="entry name" value="ATPase domain of HSP90 chaperone/DNA topoisomerase II/histidine kinase"/>
    <property type="match status" value="1"/>
</dbReference>
<dbReference type="GO" id="GO:0000155">
    <property type="term" value="F:phosphorelay sensor kinase activity"/>
    <property type="evidence" value="ECO:0007669"/>
    <property type="project" value="InterPro"/>
</dbReference>
<keyword evidence="6 15" id="KW-0812">Transmembrane</keyword>
<dbReference type="PROSITE" id="PS50110">
    <property type="entry name" value="RESPONSE_REGULATORY"/>
    <property type="match status" value="1"/>
</dbReference>
<sequence length="840" mass="92669">MAPKEDKIITKFKYRFSLFFAIFVAAIFTVIIITSFQQILNVTTTLSARQGIPINEKVSALIDVDAFVNLSKTLDPNDPYYETTRQKMLAIKEDVNCLYLYTMAPVNDTIFRFIIDGSGQPGDSSFSPLGSLEDVRNYDKAFFKAMKTKNSQFGGTIDSQDKWGRVVSTYTPILNSAGDAVGIIGCDFEAESIYLDLRSQILGQIALSLVFIIIAIIVYISLLNQVNRQNSRLIELKREAESASDAKSNFLANTSHELRTPMNAIMGTTEMILRKDISPDVYQDAQRIKQAGSSLLSIINDILDFSNIDSGKAEIHPTEYLLDSLISDVINIIGVRIEDKQIDFITNIDCSTNIKLYGDIVRIRQVLLNILGNAVKHTEKGYIKLTVFSKTEGDDIQLNFEITDTGLGIKDEDMDKLFGNFTHLDNKKYQGTEGTGLGLAISRNLCRLMGGDLTVQSKYGEGSIFTVVIPQKVRGETPPAGTEHTLQEQAEIRFIAPEAKILIVDDIITNINVAKGLLLPYQMDIHTCTSGKEAVELVKNNHYDIVFMDHMMPGMDGIETTAAIRSLEGADGMDGDAYFQNLPIVALTANVVVGMKEMFLEKGFTDYLPKPIEISALDRIVARLIPAEKHRDAGPEAVRTRTVKTTDLKISGVDTAKGIAMTGGTETGYRKVLASFHKDCEDRLPLLTQVPGERELPLFTATVHALKSAAATIGAEAVSKEAAILETAGKNGDIQTIEGALAGFYYDLKSLVERIETENPAETGQTEEDLSPYLHLFTEIKTALEQENIDTIDRILEELESKTFDAKIAGIINTISDQVLMTEYQAAIKTIDTLIKTTGN</sequence>
<evidence type="ECO:0000256" key="5">
    <source>
        <dbReference type="ARBA" id="ARBA00022553"/>
    </source>
</evidence>
<reference evidence="19 20" key="2">
    <citation type="journal article" date="2011" name="ISME J.">
        <title>RNA-seq reveals cooperative metabolic interactions between two termite-gut spirochete species in co-culture.</title>
        <authorList>
            <person name="Rosenthal A.Z."/>
            <person name="Matson E.G."/>
            <person name="Eldar A."/>
            <person name="Leadbetter J.R."/>
        </authorList>
    </citation>
    <scope>NUCLEOTIDE SEQUENCE [LARGE SCALE GENOMIC DNA]</scope>
    <source>
        <strain evidence="20">ATCC BAA-887 / DSM 12427 / ZAS-2</strain>
    </source>
</reference>
<dbReference type="InterPro" id="IPR036097">
    <property type="entry name" value="HisK_dim/P_sf"/>
</dbReference>
<evidence type="ECO:0000256" key="4">
    <source>
        <dbReference type="ARBA" id="ARBA00022475"/>
    </source>
</evidence>
<dbReference type="PROSITE" id="PS50894">
    <property type="entry name" value="HPT"/>
    <property type="match status" value="1"/>
</dbReference>
<dbReference type="InterPro" id="IPR003594">
    <property type="entry name" value="HATPase_dom"/>
</dbReference>
<dbReference type="SUPFAM" id="SSF47384">
    <property type="entry name" value="Homodimeric domain of signal transducing histidine kinase"/>
    <property type="match status" value="1"/>
</dbReference>
<dbReference type="Gene3D" id="1.20.120.160">
    <property type="entry name" value="HPT domain"/>
    <property type="match status" value="1"/>
</dbReference>
<feature type="modified residue" description="4-aspartylphosphate" evidence="13">
    <location>
        <position position="549"/>
    </location>
</feature>
<feature type="coiled-coil region" evidence="14">
    <location>
        <begin position="219"/>
        <end position="246"/>
    </location>
</feature>
<dbReference type="GO" id="GO:0005886">
    <property type="term" value="C:plasma membrane"/>
    <property type="evidence" value="ECO:0007669"/>
    <property type="project" value="UniProtKB-SubCell"/>
</dbReference>
<feature type="transmembrane region" description="Helical" evidence="15">
    <location>
        <begin position="201"/>
        <end position="222"/>
    </location>
</feature>
<keyword evidence="7" id="KW-0547">Nucleotide-binding</keyword>
<keyword evidence="19" id="KW-0808">Transferase</keyword>